<dbReference type="AlphaFoldDB" id="A0A937W643"/>
<accession>A0A937W643</accession>
<name>A0A937W643_UNCTE</name>
<evidence type="ECO:0000313" key="2">
    <source>
        <dbReference type="Proteomes" id="UP000712673"/>
    </source>
</evidence>
<dbReference type="Proteomes" id="UP000712673">
    <property type="component" value="Unassembled WGS sequence"/>
</dbReference>
<feature type="non-terminal residue" evidence="1">
    <location>
        <position position="1"/>
    </location>
</feature>
<evidence type="ECO:0000313" key="1">
    <source>
        <dbReference type="EMBL" id="MBM3226868.1"/>
    </source>
</evidence>
<sequence>RAFPQPVRQALGYALYLAQMGEKHLEAKPLKGFGGAGGLEAVDDHAGETYRAVYTVKFAEAVYVLHAFQKKSVRGRATSQRDIDLIKARLQWAQEHYAQWQHAPHTRQR</sequence>
<organism evidence="1 2">
    <name type="scientific">Tectimicrobiota bacterium</name>
    <dbReference type="NCBI Taxonomy" id="2528274"/>
    <lineage>
        <taxon>Bacteria</taxon>
        <taxon>Pseudomonadati</taxon>
        <taxon>Nitrospinota/Tectimicrobiota group</taxon>
        <taxon>Candidatus Tectimicrobiota</taxon>
    </lineage>
</organism>
<gene>
    <name evidence="1" type="ORF">FJZ47_24140</name>
</gene>
<dbReference type="InterPro" id="IPR009241">
    <property type="entry name" value="HigB-like"/>
</dbReference>
<reference evidence="1" key="1">
    <citation type="submission" date="2019-03" db="EMBL/GenBank/DDBJ databases">
        <title>Lake Tanganyika Metagenome-Assembled Genomes (MAGs).</title>
        <authorList>
            <person name="Tran P."/>
        </authorList>
    </citation>
    <scope>NUCLEOTIDE SEQUENCE</scope>
    <source>
        <strain evidence="1">K_DeepCast_65m_m2_066</strain>
    </source>
</reference>
<comment type="caution">
    <text evidence="1">The sequence shown here is derived from an EMBL/GenBank/DDBJ whole genome shotgun (WGS) entry which is preliminary data.</text>
</comment>
<protein>
    <submittedName>
        <fullName evidence="1">Type II toxin-antitoxin system RelE/ParE family toxin</fullName>
    </submittedName>
</protein>
<proteinExistence type="predicted"/>
<dbReference type="EMBL" id="VGLS01001084">
    <property type="protein sequence ID" value="MBM3226868.1"/>
    <property type="molecule type" value="Genomic_DNA"/>
</dbReference>
<dbReference type="Pfam" id="PF05973">
    <property type="entry name" value="Gp49"/>
    <property type="match status" value="1"/>
</dbReference>